<name>A0ABQ3KM01_9PSEU</name>
<feature type="region of interest" description="Disordered" evidence="1">
    <location>
        <begin position="1"/>
        <end position="35"/>
    </location>
</feature>
<dbReference type="EMBL" id="BNAW01000038">
    <property type="protein sequence ID" value="GHG34511.1"/>
    <property type="molecule type" value="Genomic_DNA"/>
</dbReference>
<protein>
    <submittedName>
        <fullName evidence="2">Uncharacterized protein</fullName>
    </submittedName>
</protein>
<dbReference type="RefSeq" id="WP_191315014.1">
    <property type="nucleotide sequence ID" value="NZ_BNAW01000038.1"/>
</dbReference>
<gene>
    <name evidence="2" type="ORF">GCM10017567_63580</name>
</gene>
<sequence length="599" mass="63335">MDRFPRVTDRPAESGARAGQGGARKKASSPVPAAQISPLDRKVVVALQRGVGNRAVSSLLGTTPAVAAASAPAGLSVQRHPPPTSAATSKADKINWTVKSIAKQKRLMTLPDPSWGPGALHHKISKETLSGIVDDDGLRLVLSYNASAGTPGRAGAREFWEACCDVAGPEVVGEAAGNPYKLLWNMAVNLSVGPPSPVGDPGIGFDADTEPDPDRPQQRKLDQVSAHLKKLEDVYFRLKAQPVVHDDDWREMTGHLRAAQSAHAGLDGVLTAPKKEQWKHDKKTKQHHRKGLRWWPGSKGGAMLFHQDREKPEDIQGYASSDKPVAKQTATSAGGFSLTLTVDEAAVHHICQRHTYRHFDFGQAKAVNNFWPPKMDFSTATGRVRDTLPDITRICLEELIARESTGSTDSWIGQEVKLKNCAAGGYTVFCTAVIREAEGKTSRGVVKTIAPDGDSGHAFLASQLAKIARRLGIEPARGPQAAAAPGPQAAAAPGPQAAAAPGPQAAAAPAPRAPSGPAATTVVADFQLKRKWHQEGTALTGTSVPAPPEVLNAAKKDLLDHGDHVKINGVVYTVTVVRVGPAKTDPVHSASVTQSPSGT</sequence>
<feature type="region of interest" description="Disordered" evidence="1">
    <location>
        <begin position="477"/>
        <end position="519"/>
    </location>
</feature>
<keyword evidence="3" id="KW-1185">Reference proteome</keyword>
<reference evidence="3" key="1">
    <citation type="journal article" date="2019" name="Int. J. Syst. Evol. Microbiol.">
        <title>The Global Catalogue of Microorganisms (GCM) 10K type strain sequencing project: providing services to taxonomists for standard genome sequencing and annotation.</title>
        <authorList>
            <consortium name="The Broad Institute Genomics Platform"/>
            <consortium name="The Broad Institute Genome Sequencing Center for Infectious Disease"/>
            <person name="Wu L."/>
            <person name="Ma J."/>
        </authorList>
    </citation>
    <scope>NUCLEOTIDE SEQUENCE [LARGE SCALE GENOMIC DNA]</scope>
    <source>
        <strain evidence="3">CGMCC 4.7680</strain>
    </source>
</reference>
<comment type="caution">
    <text evidence="2">The sequence shown here is derived from an EMBL/GenBank/DDBJ whole genome shotgun (WGS) entry which is preliminary data.</text>
</comment>
<evidence type="ECO:0000256" key="1">
    <source>
        <dbReference type="SAM" id="MobiDB-lite"/>
    </source>
</evidence>
<feature type="compositionally biased region" description="Basic and acidic residues" evidence="1">
    <location>
        <begin position="1"/>
        <end position="12"/>
    </location>
</feature>
<dbReference type="Proteomes" id="UP000649955">
    <property type="component" value="Unassembled WGS sequence"/>
</dbReference>
<feature type="region of interest" description="Disordered" evidence="1">
    <location>
        <begin position="197"/>
        <end position="222"/>
    </location>
</feature>
<evidence type="ECO:0000313" key="3">
    <source>
        <dbReference type="Proteomes" id="UP000649955"/>
    </source>
</evidence>
<feature type="compositionally biased region" description="Basic and acidic residues" evidence="1">
    <location>
        <begin position="212"/>
        <end position="222"/>
    </location>
</feature>
<evidence type="ECO:0000313" key="2">
    <source>
        <dbReference type="EMBL" id="GHG34511.1"/>
    </source>
</evidence>
<organism evidence="2 3">
    <name type="scientific">Amycolatopsis bullii</name>
    <dbReference type="NCBI Taxonomy" id="941987"/>
    <lineage>
        <taxon>Bacteria</taxon>
        <taxon>Bacillati</taxon>
        <taxon>Actinomycetota</taxon>
        <taxon>Actinomycetes</taxon>
        <taxon>Pseudonocardiales</taxon>
        <taxon>Pseudonocardiaceae</taxon>
        <taxon>Amycolatopsis</taxon>
    </lineage>
</organism>
<accession>A0ABQ3KM01</accession>
<proteinExistence type="predicted"/>